<dbReference type="OrthoDB" id="4323953at2759"/>
<evidence type="ECO:0000313" key="2">
    <source>
        <dbReference type="Proteomes" id="UP000327118"/>
    </source>
</evidence>
<protein>
    <submittedName>
        <fullName evidence="1">Uncharacterized protein</fullName>
    </submittedName>
</protein>
<dbReference type="EMBL" id="ML739035">
    <property type="protein sequence ID" value="KAE8356781.1"/>
    <property type="molecule type" value="Genomic_DNA"/>
</dbReference>
<keyword evidence="2" id="KW-1185">Reference proteome</keyword>
<reference evidence="2" key="1">
    <citation type="submission" date="2019-04" db="EMBL/GenBank/DDBJ databases">
        <title>Friends and foes A comparative genomics studyof 23 Aspergillus species from section Flavi.</title>
        <authorList>
            <consortium name="DOE Joint Genome Institute"/>
            <person name="Kjaerbolling I."/>
            <person name="Vesth T."/>
            <person name="Frisvad J.C."/>
            <person name="Nybo J.L."/>
            <person name="Theobald S."/>
            <person name="Kildgaard S."/>
            <person name="Isbrandt T."/>
            <person name="Kuo A."/>
            <person name="Sato A."/>
            <person name="Lyhne E.K."/>
            <person name="Kogle M.E."/>
            <person name="Wiebenga A."/>
            <person name="Kun R.S."/>
            <person name="Lubbers R.J."/>
            <person name="Makela M.R."/>
            <person name="Barry K."/>
            <person name="Chovatia M."/>
            <person name="Clum A."/>
            <person name="Daum C."/>
            <person name="Haridas S."/>
            <person name="He G."/>
            <person name="LaButti K."/>
            <person name="Lipzen A."/>
            <person name="Mondo S."/>
            <person name="Riley R."/>
            <person name="Salamov A."/>
            <person name="Simmons B.A."/>
            <person name="Magnuson J.K."/>
            <person name="Henrissat B."/>
            <person name="Mortensen U.H."/>
            <person name="Larsen T.O."/>
            <person name="Devries R.P."/>
            <person name="Grigoriev I.V."/>
            <person name="Machida M."/>
            <person name="Baker S.E."/>
            <person name="Andersen M.R."/>
        </authorList>
    </citation>
    <scope>NUCLEOTIDE SEQUENCE [LARGE SCALE GENOMIC DNA]</scope>
    <source>
        <strain evidence="2">CBS 553.77</strain>
    </source>
</reference>
<proteinExistence type="predicted"/>
<dbReference type="Proteomes" id="UP000327118">
    <property type="component" value="Unassembled WGS sequence"/>
</dbReference>
<dbReference type="AlphaFoldDB" id="A0A5N6ZGP0"/>
<sequence>MDQQIAPYIKFSSNDRHPKTPCLQLELKLCPLLYYTLRRPAQDDDPRPFVFVWSPLNEGYSQDGFVLLRHTPDGKLERVPVPDAIQDPLDIVNVKYPFDVKELKSGGSIVYCDSLPARYKEQLDPGETYELVWPGTKIRLWDWGTANDHVGSQLGANPVQPDLIMPGGASVTFTYEQIESPVYGRRQSTPPVLLSDLVQGAPFLSVELSGPDTIDTEEDHFVSCHVRYHGSPTDRPITFRDHVIWEQCRSYRLENGFWELKESGCPGIFLDDPDIAVKVAEDGSFITLRPGECWINSWSILHNIDGWEIGDTWRYLFKGGTVDWWDYGGLDEHADTTVKLPLHPWGRVSDPADNGGRPKLVIPASNAIEFRIVEKE</sequence>
<evidence type="ECO:0000313" key="1">
    <source>
        <dbReference type="EMBL" id="KAE8356781.1"/>
    </source>
</evidence>
<gene>
    <name evidence="1" type="ORF">BDV28DRAFT_65475</name>
</gene>
<name>A0A5N6ZGP0_9EURO</name>
<organism evidence="1 2">
    <name type="scientific">Aspergillus coremiiformis</name>
    <dbReference type="NCBI Taxonomy" id="138285"/>
    <lineage>
        <taxon>Eukaryota</taxon>
        <taxon>Fungi</taxon>
        <taxon>Dikarya</taxon>
        <taxon>Ascomycota</taxon>
        <taxon>Pezizomycotina</taxon>
        <taxon>Eurotiomycetes</taxon>
        <taxon>Eurotiomycetidae</taxon>
        <taxon>Eurotiales</taxon>
        <taxon>Aspergillaceae</taxon>
        <taxon>Aspergillus</taxon>
        <taxon>Aspergillus subgen. Circumdati</taxon>
    </lineage>
</organism>
<accession>A0A5N6ZGP0</accession>